<proteinExistence type="predicted"/>
<keyword evidence="2" id="KW-1185">Reference proteome</keyword>
<name>F0FAM6_9BACT</name>
<dbReference type="AlphaFoldDB" id="F0FAM6"/>
<accession>F0FAM6</accession>
<dbReference type="EMBL" id="AEWX01000044">
    <property type="protein sequence ID" value="EGC18847.1"/>
    <property type="molecule type" value="Genomic_DNA"/>
</dbReference>
<comment type="caution">
    <text evidence="1">The sequence shown here is derived from an EMBL/GenBank/DDBJ whole genome shotgun (WGS) entry which is preliminary data.</text>
</comment>
<dbReference type="HOGENOM" id="CLU_3274580_0_0_10"/>
<sequence length="41" mass="4645">MVCGQGQTCHPPYIPQKEEPELMYKLFDGITTNLGELKGYD</sequence>
<dbReference type="STRING" id="888743.HMPREF9141_2643"/>
<organism evidence="1 2">
    <name type="scientific">Prevotella multiformis DSM 16608</name>
    <dbReference type="NCBI Taxonomy" id="888743"/>
    <lineage>
        <taxon>Bacteria</taxon>
        <taxon>Pseudomonadati</taxon>
        <taxon>Bacteroidota</taxon>
        <taxon>Bacteroidia</taxon>
        <taxon>Bacteroidales</taxon>
        <taxon>Prevotellaceae</taxon>
        <taxon>Prevotella</taxon>
    </lineage>
</organism>
<dbReference type="Proteomes" id="UP000005697">
    <property type="component" value="Unassembled WGS sequence"/>
</dbReference>
<evidence type="ECO:0000313" key="1">
    <source>
        <dbReference type="EMBL" id="EGC18847.1"/>
    </source>
</evidence>
<reference evidence="1 2" key="1">
    <citation type="submission" date="2011-01" db="EMBL/GenBank/DDBJ databases">
        <authorList>
            <person name="Muzny D."/>
            <person name="Qin X."/>
            <person name="Deng J."/>
            <person name="Jiang H."/>
            <person name="Liu Y."/>
            <person name="Qu J."/>
            <person name="Song X.-Z."/>
            <person name="Zhang L."/>
            <person name="Thornton R."/>
            <person name="Coyle M."/>
            <person name="Francisco L."/>
            <person name="Jackson L."/>
            <person name="Javaid M."/>
            <person name="Korchina V."/>
            <person name="Kovar C."/>
            <person name="Mata R."/>
            <person name="Mathew T."/>
            <person name="Ngo R."/>
            <person name="Nguyen L."/>
            <person name="Nguyen N."/>
            <person name="Okwuonu G."/>
            <person name="Ongeri F."/>
            <person name="Pham C."/>
            <person name="Simmons D."/>
            <person name="Wilczek-Boney K."/>
            <person name="Hale W."/>
            <person name="Jakkamsetti A."/>
            <person name="Pham P."/>
            <person name="Ruth R."/>
            <person name="San Lucas F."/>
            <person name="Warren J."/>
            <person name="Zhang J."/>
            <person name="Zhao Z."/>
            <person name="Zhou C."/>
            <person name="Zhu D."/>
            <person name="Lee S."/>
            <person name="Bess C."/>
            <person name="Blankenburg K."/>
            <person name="Forbes L."/>
            <person name="Fu Q."/>
            <person name="Gubbala S."/>
            <person name="Hirani K."/>
            <person name="Jayaseelan J.C."/>
            <person name="Lara F."/>
            <person name="Munidasa M."/>
            <person name="Palculict T."/>
            <person name="Patil S."/>
            <person name="Pu L.-L."/>
            <person name="Saada N."/>
            <person name="Tang L."/>
            <person name="Weissenberger G."/>
            <person name="Zhu Y."/>
            <person name="Hemphill L."/>
            <person name="Shang Y."/>
            <person name="Youmans B."/>
            <person name="Ayvaz T."/>
            <person name="Ross M."/>
            <person name="Santibanez J."/>
            <person name="Aqrawi P."/>
            <person name="Gross S."/>
            <person name="Joshi V."/>
            <person name="Fowler G."/>
            <person name="Nazareth L."/>
            <person name="Reid J."/>
            <person name="Worley K."/>
            <person name="Petrosino J."/>
            <person name="Highlander S."/>
            <person name="Gibbs R."/>
        </authorList>
    </citation>
    <scope>NUCLEOTIDE SEQUENCE [LARGE SCALE GENOMIC DNA]</scope>
    <source>
        <strain evidence="1 2">DSM 16608</strain>
    </source>
</reference>
<evidence type="ECO:0000313" key="2">
    <source>
        <dbReference type="Proteomes" id="UP000005697"/>
    </source>
</evidence>
<gene>
    <name evidence="1" type="ORF">HMPREF9141_2643</name>
</gene>
<protein>
    <submittedName>
        <fullName evidence="1">Uncharacterized protein</fullName>
    </submittedName>
</protein>